<evidence type="ECO:0000313" key="2">
    <source>
        <dbReference type="EMBL" id="KAL3891882.1"/>
    </source>
</evidence>
<name>A0ABD3Y0V7_SINWO</name>
<comment type="caution">
    <text evidence="2">The sequence shown here is derived from an EMBL/GenBank/DDBJ whole genome shotgun (WGS) entry which is preliminary data.</text>
</comment>
<gene>
    <name evidence="2" type="ORF">ACJMK2_004124</name>
</gene>
<feature type="compositionally biased region" description="Basic residues" evidence="1">
    <location>
        <begin position="53"/>
        <end position="63"/>
    </location>
</feature>
<protein>
    <submittedName>
        <fullName evidence="2">Uncharacterized protein</fullName>
    </submittedName>
</protein>
<evidence type="ECO:0000256" key="1">
    <source>
        <dbReference type="SAM" id="MobiDB-lite"/>
    </source>
</evidence>
<feature type="compositionally biased region" description="Low complexity" evidence="1">
    <location>
        <begin position="34"/>
        <end position="51"/>
    </location>
</feature>
<feature type="region of interest" description="Disordered" evidence="1">
    <location>
        <begin position="26"/>
        <end position="97"/>
    </location>
</feature>
<dbReference type="AlphaFoldDB" id="A0ABD3Y0V7"/>
<dbReference type="Proteomes" id="UP001634394">
    <property type="component" value="Unassembled WGS sequence"/>
</dbReference>
<organism evidence="2 3">
    <name type="scientific">Sinanodonta woodiana</name>
    <name type="common">Chinese pond mussel</name>
    <name type="synonym">Anodonta woodiana</name>
    <dbReference type="NCBI Taxonomy" id="1069815"/>
    <lineage>
        <taxon>Eukaryota</taxon>
        <taxon>Metazoa</taxon>
        <taxon>Spiralia</taxon>
        <taxon>Lophotrochozoa</taxon>
        <taxon>Mollusca</taxon>
        <taxon>Bivalvia</taxon>
        <taxon>Autobranchia</taxon>
        <taxon>Heteroconchia</taxon>
        <taxon>Palaeoheterodonta</taxon>
        <taxon>Unionida</taxon>
        <taxon>Unionoidea</taxon>
        <taxon>Unionidae</taxon>
        <taxon>Unioninae</taxon>
        <taxon>Sinanodonta</taxon>
    </lineage>
</organism>
<accession>A0ABD3Y0V7</accession>
<feature type="compositionally biased region" description="Polar residues" evidence="1">
    <location>
        <begin position="64"/>
        <end position="81"/>
    </location>
</feature>
<sequence>MHGAKDAFTIEYVMGVLRQVKCPKNNEARRRRVQQQQDQWILDKQQQIPQNKPHPHPPPKRRTSITQNIRTTNQQHAQLSKTQHEDQLRAATKQGLI</sequence>
<reference evidence="2 3" key="1">
    <citation type="submission" date="2024-11" db="EMBL/GenBank/DDBJ databases">
        <title>Chromosome-level genome assembly of the freshwater bivalve Anodonta woodiana.</title>
        <authorList>
            <person name="Chen X."/>
        </authorList>
    </citation>
    <scope>NUCLEOTIDE SEQUENCE [LARGE SCALE GENOMIC DNA]</scope>
    <source>
        <strain evidence="2">MN2024</strain>
        <tissue evidence="2">Gills</tissue>
    </source>
</reference>
<proteinExistence type="predicted"/>
<evidence type="ECO:0000313" key="3">
    <source>
        <dbReference type="Proteomes" id="UP001634394"/>
    </source>
</evidence>
<dbReference type="EMBL" id="JBJQND010000001">
    <property type="protein sequence ID" value="KAL3891882.1"/>
    <property type="molecule type" value="Genomic_DNA"/>
</dbReference>
<keyword evidence="3" id="KW-1185">Reference proteome</keyword>